<dbReference type="Gene3D" id="3.30.1780.10">
    <property type="entry name" value="ornithine cyclodeaminase, domain 1"/>
    <property type="match status" value="1"/>
</dbReference>
<dbReference type="EMBL" id="BAAAZP010000163">
    <property type="protein sequence ID" value="GAA3700824.1"/>
    <property type="molecule type" value="Genomic_DNA"/>
</dbReference>
<evidence type="ECO:0000313" key="2">
    <source>
        <dbReference type="Proteomes" id="UP001500902"/>
    </source>
</evidence>
<dbReference type="InterPro" id="IPR003462">
    <property type="entry name" value="ODC_Mu_crystall"/>
</dbReference>
<dbReference type="RefSeq" id="WP_344890117.1">
    <property type="nucleotide sequence ID" value="NZ_BAAAZP010000163.1"/>
</dbReference>
<reference evidence="2" key="1">
    <citation type="journal article" date="2019" name="Int. J. Syst. Evol. Microbiol.">
        <title>The Global Catalogue of Microorganisms (GCM) 10K type strain sequencing project: providing services to taxonomists for standard genome sequencing and annotation.</title>
        <authorList>
            <consortium name="The Broad Institute Genomics Platform"/>
            <consortium name="The Broad Institute Genome Sequencing Center for Infectious Disease"/>
            <person name="Wu L."/>
            <person name="Ma J."/>
        </authorList>
    </citation>
    <scope>NUCLEOTIDE SEQUENCE [LARGE SCALE GENOMIC DNA]</scope>
    <source>
        <strain evidence="2">JCM 16904</strain>
    </source>
</reference>
<dbReference type="Gene3D" id="3.40.50.720">
    <property type="entry name" value="NAD(P)-binding Rossmann-like Domain"/>
    <property type="match status" value="1"/>
</dbReference>
<dbReference type="PANTHER" id="PTHR13812">
    <property type="entry name" value="KETIMINE REDUCTASE MU-CRYSTALLIN"/>
    <property type="match status" value="1"/>
</dbReference>
<dbReference type="SUPFAM" id="SSF51735">
    <property type="entry name" value="NAD(P)-binding Rossmann-fold domains"/>
    <property type="match status" value="1"/>
</dbReference>
<organism evidence="1 2">
    <name type="scientific">Nonomuraea antimicrobica</name>
    <dbReference type="NCBI Taxonomy" id="561173"/>
    <lineage>
        <taxon>Bacteria</taxon>
        <taxon>Bacillati</taxon>
        <taxon>Actinomycetota</taxon>
        <taxon>Actinomycetes</taxon>
        <taxon>Streptosporangiales</taxon>
        <taxon>Streptosporangiaceae</taxon>
        <taxon>Nonomuraea</taxon>
    </lineage>
</organism>
<sequence>MERREIYMTGTASRAAFEIVKGVREILTLTEAEVEENLDPQELLDGLEDGFRGLELGEVQSPFRPELTVPGKGFSLAMSAWQPGWQMCVKVVNVFDGNLDLGLPNHLAVINLFDPETGATTCVMDGTYITGIRTAASAVLSARLLARRDARVATIVGAGVQAREHLRLLSLIREFDRINVCSLHVDEAQRLAARDDIAHASADLEAAVRESDVVCLATHAATPVIDPDWLKPGAHVSSVGYFPPEGELPRELAQRHRLFVESLDAFEPAPIGCSELSTTDPGNATTLGAVVLDPRAGRRDDREITVYKAMGIGMEDMVAANLVYRRALRDGAGGVMAW</sequence>
<gene>
    <name evidence="1" type="primary">ala</name>
    <name evidence="1" type="ORF">GCM10022224_078340</name>
</gene>
<dbReference type="PANTHER" id="PTHR13812:SF19">
    <property type="entry name" value="KETIMINE REDUCTASE MU-CRYSTALLIN"/>
    <property type="match status" value="1"/>
</dbReference>
<dbReference type="PIRSF" id="PIRSF001439">
    <property type="entry name" value="CryM"/>
    <property type="match status" value="1"/>
</dbReference>
<comment type="caution">
    <text evidence="1">The sequence shown here is derived from an EMBL/GenBank/DDBJ whole genome shotgun (WGS) entry which is preliminary data.</text>
</comment>
<proteinExistence type="predicted"/>
<protein>
    <submittedName>
        <fullName evidence="1">Alanine dehydrogenase</fullName>
    </submittedName>
</protein>
<dbReference type="InterPro" id="IPR036291">
    <property type="entry name" value="NAD(P)-bd_dom_sf"/>
</dbReference>
<dbReference type="Proteomes" id="UP001500902">
    <property type="component" value="Unassembled WGS sequence"/>
</dbReference>
<dbReference type="Pfam" id="PF02423">
    <property type="entry name" value="OCD_Mu_crystall"/>
    <property type="match status" value="1"/>
</dbReference>
<keyword evidence="2" id="KW-1185">Reference proteome</keyword>
<dbReference type="InterPro" id="IPR023401">
    <property type="entry name" value="ODC_N"/>
</dbReference>
<accession>A0ABP7D7T0</accession>
<evidence type="ECO:0000313" key="1">
    <source>
        <dbReference type="EMBL" id="GAA3700824.1"/>
    </source>
</evidence>
<name>A0ABP7D7T0_9ACTN</name>